<evidence type="ECO:0000313" key="3">
    <source>
        <dbReference type="Proteomes" id="UP001241092"/>
    </source>
</evidence>
<dbReference type="Proteomes" id="UP001241092">
    <property type="component" value="Chromosome"/>
</dbReference>
<evidence type="ECO:0000256" key="1">
    <source>
        <dbReference type="SAM" id="MobiDB-lite"/>
    </source>
</evidence>
<name>A0AAI8TZM4_MYCME</name>
<feature type="region of interest" description="Disordered" evidence="1">
    <location>
        <begin position="123"/>
        <end position="149"/>
    </location>
</feature>
<organism evidence="2 3">
    <name type="scientific">Mycolicibacterium mageritense</name>
    <name type="common">Mycobacterium mageritense</name>
    <dbReference type="NCBI Taxonomy" id="53462"/>
    <lineage>
        <taxon>Bacteria</taxon>
        <taxon>Bacillati</taxon>
        <taxon>Actinomycetota</taxon>
        <taxon>Actinomycetes</taxon>
        <taxon>Mycobacteriales</taxon>
        <taxon>Mycobacteriaceae</taxon>
        <taxon>Mycolicibacterium</taxon>
    </lineage>
</organism>
<accession>A0AAI8TZM4</accession>
<reference evidence="2" key="1">
    <citation type="submission" date="2023-03" db="EMBL/GenBank/DDBJ databases">
        <title>Draft genome sequence of a Mycolicibacterium mageritense strain H4_3_1 isolated from a hybrid biological-inorganic system reactor.</title>
        <authorList>
            <person name="Feng X."/>
            <person name="Kazama D."/>
            <person name="Sato K."/>
            <person name="Kobayashi H."/>
        </authorList>
    </citation>
    <scope>NUCLEOTIDE SEQUENCE</scope>
    <source>
        <strain evidence="2">H4_3_1</strain>
    </source>
</reference>
<evidence type="ECO:0000313" key="2">
    <source>
        <dbReference type="EMBL" id="BDY31415.1"/>
    </source>
</evidence>
<dbReference type="AlphaFoldDB" id="A0AAI8TZM4"/>
<gene>
    <name evidence="2" type="ORF">hbim_05367</name>
</gene>
<dbReference type="EMBL" id="AP027452">
    <property type="protein sequence ID" value="BDY31415.1"/>
    <property type="molecule type" value="Genomic_DNA"/>
</dbReference>
<proteinExistence type="predicted"/>
<sequence>MLEALQIVRLWPRQIASDLRRFWHYRMADWHSGELSSYELLELFGVAYVDVIEDGETRKLIELDHAPEDGAVAKAIRGGDWPEWVQILAELHKEESVYHAAKYSTPRKKHQATVFLSPVERRKRQEQAVADAQERQDSQSDFDAQVGWT</sequence>
<feature type="compositionally biased region" description="Basic and acidic residues" evidence="1">
    <location>
        <begin position="123"/>
        <end position="138"/>
    </location>
</feature>
<protein>
    <submittedName>
        <fullName evidence="2">Uncharacterized protein</fullName>
    </submittedName>
</protein>